<dbReference type="GO" id="GO:0051301">
    <property type="term" value="P:cell division"/>
    <property type="evidence" value="ECO:0007669"/>
    <property type="project" value="UniProtKB-UniRule"/>
</dbReference>
<keyword evidence="4" id="KW-1185">Reference proteome</keyword>
<sequence>MNQENKAPLKPNVTTKSAGFGIRRSNLMPKTVAEIAEVHARGSKLFVKKPYSRKDPNALPYPKERTEEEIKAEAAQRKKEINEYSKHIHYSSYYFEEEWTSLGITQSTGWEHFMVYAPEPHILLFRREIDYLKKHGLENLPVRPERTQVTAKVAEEKEVAPVPSEVAPPIKRNMRLTRSSAANEKITK</sequence>
<gene>
    <name evidence="3" type="ORF">INT48_009535</name>
</gene>
<evidence type="ECO:0000256" key="2">
    <source>
        <dbReference type="SAM" id="MobiDB-lite"/>
    </source>
</evidence>
<dbReference type="InterPro" id="IPR000789">
    <property type="entry name" value="Cyclin-dep_kinase_reg-sub"/>
</dbReference>
<evidence type="ECO:0000313" key="4">
    <source>
        <dbReference type="Proteomes" id="UP000613177"/>
    </source>
</evidence>
<organism evidence="3 4">
    <name type="scientific">Thamnidium elegans</name>
    <dbReference type="NCBI Taxonomy" id="101142"/>
    <lineage>
        <taxon>Eukaryota</taxon>
        <taxon>Fungi</taxon>
        <taxon>Fungi incertae sedis</taxon>
        <taxon>Mucoromycota</taxon>
        <taxon>Mucoromycotina</taxon>
        <taxon>Mucoromycetes</taxon>
        <taxon>Mucorales</taxon>
        <taxon>Mucorineae</taxon>
        <taxon>Mucoraceae</taxon>
        <taxon>Thamnidium</taxon>
    </lineage>
</organism>
<dbReference type="Proteomes" id="UP000613177">
    <property type="component" value="Unassembled WGS sequence"/>
</dbReference>
<dbReference type="Gene3D" id="3.30.170.10">
    <property type="entry name" value="Cyclin-dependent kinase, regulatory subunit"/>
    <property type="match status" value="1"/>
</dbReference>
<feature type="region of interest" description="Disordered" evidence="2">
    <location>
        <begin position="160"/>
        <end position="188"/>
    </location>
</feature>
<name>A0A8H7SY85_9FUNG</name>
<proteinExistence type="inferred from homology"/>
<keyword evidence="1" id="KW-0131">Cell cycle</keyword>
<comment type="function">
    <text evidence="1">Binds to the catalytic subunit of the cyclin dependent kinases and is essential for their biological function.</text>
</comment>
<reference evidence="3" key="1">
    <citation type="submission" date="2021-01" db="EMBL/GenBank/DDBJ databases">
        <title>Metabolic potential, ecology and presence of endohyphal bacteria is reflected in genomic diversity of Mucoromycotina.</title>
        <authorList>
            <person name="Muszewska A."/>
            <person name="Okrasinska A."/>
            <person name="Steczkiewicz K."/>
            <person name="Drgas O."/>
            <person name="Orlowska M."/>
            <person name="Perlinska-Lenart U."/>
            <person name="Aleksandrzak-Piekarczyk T."/>
            <person name="Szatraj K."/>
            <person name="Zielenkiewicz U."/>
            <person name="Pilsyk S."/>
            <person name="Malc E."/>
            <person name="Mieczkowski P."/>
            <person name="Kruszewska J.S."/>
            <person name="Biernat P."/>
            <person name="Pawlowska J."/>
        </authorList>
    </citation>
    <scope>NUCLEOTIDE SEQUENCE</scope>
    <source>
        <strain evidence="3">WA0000018081</strain>
    </source>
</reference>
<dbReference type="SMART" id="SM01084">
    <property type="entry name" value="CKS"/>
    <property type="match status" value="1"/>
</dbReference>
<accession>A0A8H7SY85</accession>
<dbReference type="SUPFAM" id="SSF55637">
    <property type="entry name" value="Cell cycle regulatory proteins"/>
    <property type="match status" value="1"/>
</dbReference>
<comment type="caution">
    <text evidence="3">The sequence shown here is derived from an EMBL/GenBank/DDBJ whole genome shotgun (WGS) entry which is preliminary data.</text>
</comment>
<dbReference type="GO" id="GO:0016538">
    <property type="term" value="F:cyclin-dependent protein serine/threonine kinase regulator activity"/>
    <property type="evidence" value="ECO:0007669"/>
    <property type="project" value="InterPro"/>
</dbReference>
<feature type="region of interest" description="Disordered" evidence="2">
    <location>
        <begin position="1"/>
        <end position="21"/>
    </location>
</feature>
<evidence type="ECO:0000313" key="3">
    <source>
        <dbReference type="EMBL" id="KAG2237407.1"/>
    </source>
</evidence>
<feature type="compositionally biased region" description="Low complexity" evidence="2">
    <location>
        <begin position="160"/>
        <end position="169"/>
    </location>
</feature>
<comment type="similarity">
    <text evidence="1">Belongs to the CKS family.</text>
</comment>
<keyword evidence="1" id="KW-0132">Cell division</keyword>
<dbReference type="InterPro" id="IPR036858">
    <property type="entry name" value="Cyclin-dep_kinase_reg-sub_sf"/>
</dbReference>
<dbReference type="Pfam" id="PF01111">
    <property type="entry name" value="CKS"/>
    <property type="match status" value="1"/>
</dbReference>
<dbReference type="EMBL" id="JAEPRE010000006">
    <property type="protein sequence ID" value="KAG2237407.1"/>
    <property type="molecule type" value="Genomic_DNA"/>
</dbReference>
<protein>
    <recommendedName>
        <fullName evidence="1">Cyclin-dependent kinases regulatory subunit</fullName>
    </recommendedName>
</protein>
<evidence type="ECO:0000256" key="1">
    <source>
        <dbReference type="RuleBase" id="RU311113"/>
    </source>
</evidence>
<dbReference type="AlphaFoldDB" id="A0A8H7SY85"/>